<evidence type="ECO:0000259" key="2">
    <source>
        <dbReference type="Pfam" id="PF00582"/>
    </source>
</evidence>
<comment type="similarity">
    <text evidence="1">Belongs to the universal stress protein A family.</text>
</comment>
<sequence>MKILVPIDGSEFSKHSIEFVTSRATLLGHNPEIELLSVQAPVPARASKLIGNGSLSGYYDEEANVILEPAIEALKAAGVKATARYAVGEAAPTIAKVAEESGADLIIMGSHGRSALKGLLLGSVTNSVLALCDKPVLILRNKPAPTNDSLKVGVAIDGSKYGEAAVEHILKNHDIFGDHPTFYLMNVVSDYAGVVMPDMAGMALPTMNESEVRAMQQESFDEAVGPSRKAFQDKGFKTEEICLVGNPGDEIAAFAKNEGLDLIVMGTRGYGAFKAAVLGSTATRIAAISDTPLLVIQAN</sequence>
<comment type="caution">
    <text evidence="3">The sequence shown here is derived from an EMBL/GenBank/DDBJ whole genome shotgun (WGS) entry which is preliminary data.</text>
</comment>
<dbReference type="RefSeq" id="WP_008810145.1">
    <property type="nucleotide sequence ID" value="NZ_CAJUON010000002.1"/>
</dbReference>
<dbReference type="InterPro" id="IPR014729">
    <property type="entry name" value="Rossmann-like_a/b/a_fold"/>
</dbReference>
<organism evidence="3 4">
    <name type="scientific">Parasutterella excrementihominis</name>
    <dbReference type="NCBI Taxonomy" id="487175"/>
    <lineage>
        <taxon>Bacteria</taxon>
        <taxon>Pseudomonadati</taxon>
        <taxon>Pseudomonadota</taxon>
        <taxon>Betaproteobacteria</taxon>
        <taxon>Burkholderiales</taxon>
        <taxon>Sutterellaceae</taxon>
        <taxon>Parasutterella</taxon>
    </lineage>
</organism>
<evidence type="ECO:0000313" key="4">
    <source>
        <dbReference type="Proteomes" id="UP000462362"/>
    </source>
</evidence>
<dbReference type="PANTHER" id="PTHR46268:SF6">
    <property type="entry name" value="UNIVERSAL STRESS PROTEIN UP12"/>
    <property type="match status" value="1"/>
</dbReference>
<proteinExistence type="inferred from homology"/>
<dbReference type="EMBL" id="WNCL01000003">
    <property type="protein sequence ID" value="MTU42335.1"/>
    <property type="molecule type" value="Genomic_DNA"/>
</dbReference>
<accession>A0A6I3S381</accession>
<protein>
    <submittedName>
        <fullName evidence="3">Universal stress protein</fullName>
    </submittedName>
</protein>
<dbReference type="Gene3D" id="3.40.50.620">
    <property type="entry name" value="HUPs"/>
    <property type="match status" value="2"/>
</dbReference>
<evidence type="ECO:0000256" key="1">
    <source>
        <dbReference type="ARBA" id="ARBA00008791"/>
    </source>
</evidence>
<dbReference type="PANTHER" id="PTHR46268">
    <property type="entry name" value="STRESS RESPONSE PROTEIN NHAX"/>
    <property type="match status" value="1"/>
</dbReference>
<dbReference type="InterPro" id="IPR006016">
    <property type="entry name" value="UspA"/>
</dbReference>
<name>A0A6I3S381_9BURK</name>
<feature type="domain" description="UspA" evidence="2">
    <location>
        <begin position="2"/>
        <end position="140"/>
    </location>
</feature>
<dbReference type="GeneID" id="43349797"/>
<dbReference type="InterPro" id="IPR006015">
    <property type="entry name" value="Universal_stress_UspA"/>
</dbReference>
<reference evidence="3 4" key="1">
    <citation type="journal article" date="2019" name="Nat. Med.">
        <title>A library of human gut bacterial isolates paired with longitudinal multiomics data enables mechanistic microbiome research.</title>
        <authorList>
            <person name="Poyet M."/>
            <person name="Groussin M."/>
            <person name="Gibbons S.M."/>
            <person name="Avila-Pacheco J."/>
            <person name="Jiang X."/>
            <person name="Kearney S.M."/>
            <person name="Perrotta A.R."/>
            <person name="Berdy B."/>
            <person name="Zhao S."/>
            <person name="Lieberman T.D."/>
            <person name="Swanson P.K."/>
            <person name="Smith M."/>
            <person name="Roesemann S."/>
            <person name="Alexander J.E."/>
            <person name="Rich S.A."/>
            <person name="Livny J."/>
            <person name="Vlamakis H."/>
            <person name="Clish C."/>
            <person name="Bullock K."/>
            <person name="Deik A."/>
            <person name="Scott J."/>
            <person name="Pierce K.A."/>
            <person name="Xavier R.J."/>
            <person name="Alm E.J."/>
        </authorList>
    </citation>
    <scope>NUCLEOTIDE SEQUENCE [LARGE SCALE GENOMIC DNA]</scope>
    <source>
        <strain evidence="3 4">BIOML-A2</strain>
    </source>
</reference>
<evidence type="ECO:0000313" key="3">
    <source>
        <dbReference type="EMBL" id="MTU42335.1"/>
    </source>
</evidence>
<dbReference type="SUPFAM" id="SSF52402">
    <property type="entry name" value="Adenine nucleotide alpha hydrolases-like"/>
    <property type="match status" value="2"/>
</dbReference>
<dbReference type="CDD" id="cd00293">
    <property type="entry name" value="USP-like"/>
    <property type="match status" value="2"/>
</dbReference>
<feature type="domain" description="UspA" evidence="2">
    <location>
        <begin position="151"/>
        <end position="296"/>
    </location>
</feature>
<dbReference type="Pfam" id="PF00582">
    <property type="entry name" value="Usp"/>
    <property type="match status" value="2"/>
</dbReference>
<dbReference type="AlphaFoldDB" id="A0A6I3S381"/>
<dbReference type="Proteomes" id="UP000462362">
    <property type="component" value="Unassembled WGS sequence"/>
</dbReference>
<dbReference type="PRINTS" id="PR01438">
    <property type="entry name" value="UNVRSLSTRESS"/>
</dbReference>
<gene>
    <name evidence="3" type="ORF">GMD42_01610</name>
</gene>